<evidence type="ECO:0000313" key="3">
    <source>
        <dbReference type="Proteomes" id="UP000680714"/>
    </source>
</evidence>
<reference evidence="2 3" key="1">
    <citation type="submission" date="2021-04" db="EMBL/GenBank/DDBJ databases">
        <title>Magnetospirillum sulfuroxidans sp. nov., a facultative chemolithoautotrophic sulfur-oxidizing alphaproteobacterium isolated from freshwater sediment and proposals for Paramagetospirillum gen. nov., and Magnetospirillaceae fam. nov.</title>
        <authorList>
            <person name="Koziaeva V."/>
            <person name="Geelhoed J.S."/>
            <person name="Sorokin D.Y."/>
            <person name="Grouzdev D.S."/>
        </authorList>
    </citation>
    <scope>NUCLEOTIDE SEQUENCE [LARGE SCALE GENOMIC DNA]</scope>
    <source>
        <strain evidence="2 3">J10</strain>
    </source>
</reference>
<organism evidence="2 3">
    <name type="scientific">Magnetospirillum sulfuroxidans</name>
    <dbReference type="NCBI Taxonomy" id="611300"/>
    <lineage>
        <taxon>Bacteria</taxon>
        <taxon>Pseudomonadati</taxon>
        <taxon>Pseudomonadota</taxon>
        <taxon>Alphaproteobacteria</taxon>
        <taxon>Rhodospirillales</taxon>
        <taxon>Rhodospirillaceae</taxon>
        <taxon>Magnetospirillum</taxon>
    </lineage>
</organism>
<protein>
    <recommendedName>
        <fullName evidence="4">Transposase</fullName>
    </recommendedName>
</protein>
<evidence type="ECO:0000313" key="2">
    <source>
        <dbReference type="EMBL" id="MBR9971733.1"/>
    </source>
</evidence>
<evidence type="ECO:0000256" key="1">
    <source>
        <dbReference type="SAM" id="MobiDB-lite"/>
    </source>
</evidence>
<sequence>MDVTGMTELSLAGWKGHLGQDLGMRMLRHAAQQDAAVVQLVTAAAEGQPPAQSHAQNALGKMVDVSV</sequence>
<name>A0ABS5IDG7_9PROT</name>
<dbReference type="Proteomes" id="UP000680714">
    <property type="component" value="Unassembled WGS sequence"/>
</dbReference>
<dbReference type="EMBL" id="JAGTUF010000006">
    <property type="protein sequence ID" value="MBR9971733.1"/>
    <property type="molecule type" value="Genomic_DNA"/>
</dbReference>
<gene>
    <name evidence="2" type="ORF">KEC16_08395</name>
</gene>
<proteinExistence type="predicted"/>
<feature type="region of interest" description="Disordered" evidence="1">
    <location>
        <begin position="48"/>
        <end position="67"/>
    </location>
</feature>
<keyword evidence="3" id="KW-1185">Reference proteome</keyword>
<dbReference type="RefSeq" id="WP_211547795.1">
    <property type="nucleotide sequence ID" value="NZ_JAGTUF010000006.1"/>
</dbReference>
<evidence type="ECO:0008006" key="4">
    <source>
        <dbReference type="Google" id="ProtNLM"/>
    </source>
</evidence>
<comment type="caution">
    <text evidence="2">The sequence shown here is derived from an EMBL/GenBank/DDBJ whole genome shotgun (WGS) entry which is preliminary data.</text>
</comment>
<accession>A0ABS5IDG7</accession>